<name>A0ABX0PJT8_9BURK</name>
<evidence type="ECO:0000313" key="1">
    <source>
        <dbReference type="EMBL" id="NIA56718.1"/>
    </source>
</evidence>
<comment type="caution">
    <text evidence="1">The sequence shown here is derived from an EMBL/GenBank/DDBJ whole genome shotgun (WGS) entry which is preliminary data.</text>
</comment>
<reference evidence="1 2" key="1">
    <citation type="submission" date="2020-03" db="EMBL/GenBank/DDBJ databases">
        <title>Genome sequence of strain Massilia sp. TW-1.</title>
        <authorList>
            <person name="Chaudhary D.K."/>
        </authorList>
    </citation>
    <scope>NUCLEOTIDE SEQUENCE [LARGE SCALE GENOMIC DNA]</scope>
    <source>
        <strain evidence="1 2">TW-1</strain>
    </source>
</reference>
<dbReference type="InterPro" id="IPR031009">
    <property type="entry name" value="Tcm_partner"/>
</dbReference>
<dbReference type="Proteomes" id="UP000716322">
    <property type="component" value="Unassembled WGS sequence"/>
</dbReference>
<dbReference type="NCBIfam" id="TIGR04474">
    <property type="entry name" value="tcm_partner"/>
    <property type="match status" value="1"/>
</dbReference>
<dbReference type="EMBL" id="JAAQOM010000016">
    <property type="protein sequence ID" value="NIA56718.1"/>
    <property type="molecule type" value="Genomic_DNA"/>
</dbReference>
<sequence>MKHSFGGPWTQIKLDLLGRYLAAFNLALQNSPSASRPFTRVYIDAFAGTGECEIKTDEQTVETIAGSAKIALETAPAFDQVHLIDLNRAHADELTKLAAGYGDRVRVHNDDANVAINKLLGTLNWNRCRGVLFLDPYGMTVPWATLEKIAATKAIDVWYLFPLSGVYRQAAHNFDKIDQSKSDSLDDVLGTPTWRDHFYKSDGQTGLLGEQESKKRVSTPEDITTFVQARLAGVFTGWVSEPLYLRSATGAPLFALFCCISNPAPKAVGLAKKIASHILGKFGTVPKRKLAKPSAPDQNFSLFDPN</sequence>
<proteinExistence type="predicted"/>
<organism evidence="1 2">
    <name type="scientific">Telluria antibiotica</name>
    <dbReference type="NCBI Taxonomy" id="2717319"/>
    <lineage>
        <taxon>Bacteria</taxon>
        <taxon>Pseudomonadati</taxon>
        <taxon>Pseudomonadota</taxon>
        <taxon>Betaproteobacteria</taxon>
        <taxon>Burkholderiales</taxon>
        <taxon>Oxalobacteraceae</taxon>
        <taxon>Telluria group</taxon>
        <taxon>Telluria</taxon>
    </lineage>
</organism>
<dbReference type="InterPro" id="IPR029063">
    <property type="entry name" value="SAM-dependent_MTases_sf"/>
</dbReference>
<protein>
    <submittedName>
        <fullName evidence="1">Three-Cys-motif partner protein TcmP</fullName>
    </submittedName>
</protein>
<evidence type="ECO:0000313" key="2">
    <source>
        <dbReference type="Proteomes" id="UP000716322"/>
    </source>
</evidence>
<dbReference type="Gene3D" id="3.40.50.150">
    <property type="entry name" value="Vaccinia Virus protein VP39"/>
    <property type="match status" value="1"/>
</dbReference>
<dbReference type="RefSeq" id="WP_166862580.1">
    <property type="nucleotide sequence ID" value="NZ_JAAQOM010000016.1"/>
</dbReference>
<dbReference type="SUPFAM" id="SSF53335">
    <property type="entry name" value="S-adenosyl-L-methionine-dependent methyltransferases"/>
    <property type="match status" value="1"/>
</dbReference>
<keyword evidence="2" id="KW-1185">Reference proteome</keyword>
<accession>A0ABX0PJT8</accession>
<gene>
    <name evidence="1" type="primary">tcmP</name>
    <name evidence="1" type="ORF">HAV22_24145</name>
</gene>